<sequence length="78" mass="8862">MDYRYSCVTATFQERKITKITSCTIIIPAAVMTTISFEMIKKGTIEIIKKATLRAVTYKAFIFVSSLLFIIADEEKTN</sequence>
<dbReference type="RefSeq" id="WP_301856875.1">
    <property type="nucleotide sequence ID" value="NZ_JAUJWU010000003.1"/>
</dbReference>
<dbReference type="Proteomes" id="UP001172142">
    <property type="component" value="Unassembled WGS sequence"/>
</dbReference>
<keyword evidence="1" id="KW-0472">Membrane</keyword>
<feature type="transmembrane region" description="Helical" evidence="1">
    <location>
        <begin position="52"/>
        <end position="72"/>
    </location>
</feature>
<keyword evidence="1" id="KW-0812">Transmembrane</keyword>
<accession>A0ABT8NEG6</accession>
<dbReference type="EMBL" id="JAUJWU010000003">
    <property type="protein sequence ID" value="MDN7246295.1"/>
    <property type="molecule type" value="Genomic_DNA"/>
</dbReference>
<evidence type="ECO:0000256" key="1">
    <source>
        <dbReference type="SAM" id="Phobius"/>
    </source>
</evidence>
<keyword evidence="1" id="KW-1133">Transmembrane helix</keyword>
<feature type="transmembrane region" description="Helical" evidence="1">
    <location>
        <begin position="20"/>
        <end position="40"/>
    </location>
</feature>
<protein>
    <submittedName>
        <fullName evidence="2">Uncharacterized protein</fullName>
    </submittedName>
</protein>
<evidence type="ECO:0000313" key="3">
    <source>
        <dbReference type="Proteomes" id="UP001172142"/>
    </source>
</evidence>
<gene>
    <name evidence="2" type="ORF">QWY13_12440</name>
</gene>
<comment type="caution">
    <text evidence="2">The sequence shown here is derived from an EMBL/GenBank/DDBJ whole genome shotgun (WGS) entry which is preliminary data.</text>
</comment>
<keyword evidence="3" id="KW-1185">Reference proteome</keyword>
<reference evidence="2 3" key="1">
    <citation type="submission" date="2023-07" db="EMBL/GenBank/DDBJ databases">
        <title>Novel species in genus Planococcus.</title>
        <authorList>
            <person name="Ning S."/>
        </authorList>
    </citation>
    <scope>NUCLEOTIDE SEQUENCE [LARGE SCALE GENOMIC DNA]</scope>
    <source>
        <strain evidence="2 3">N017</strain>
    </source>
</reference>
<name>A0ABT8NEG6_9BACL</name>
<evidence type="ECO:0000313" key="2">
    <source>
        <dbReference type="EMBL" id="MDN7246295.1"/>
    </source>
</evidence>
<organism evidence="2 3">
    <name type="scientific">Planococcus shenhongbingii</name>
    <dbReference type="NCBI Taxonomy" id="3058398"/>
    <lineage>
        <taxon>Bacteria</taxon>
        <taxon>Bacillati</taxon>
        <taxon>Bacillota</taxon>
        <taxon>Bacilli</taxon>
        <taxon>Bacillales</taxon>
        <taxon>Caryophanaceae</taxon>
        <taxon>Planococcus</taxon>
    </lineage>
</organism>
<proteinExistence type="predicted"/>